<evidence type="ECO:0000313" key="2">
    <source>
        <dbReference type="EMBL" id="GGD72845.1"/>
    </source>
</evidence>
<keyword evidence="3" id="KW-1185">Reference proteome</keyword>
<feature type="transmembrane region" description="Helical" evidence="1">
    <location>
        <begin position="6"/>
        <end position="27"/>
    </location>
</feature>
<keyword evidence="1" id="KW-0812">Transmembrane</keyword>
<feature type="transmembrane region" description="Helical" evidence="1">
    <location>
        <begin position="104"/>
        <end position="123"/>
    </location>
</feature>
<feature type="transmembrane region" description="Helical" evidence="1">
    <location>
        <begin position="71"/>
        <end position="92"/>
    </location>
</feature>
<sequence length="150" mass="17152">MRRIKWGIFTVLIGLLPFFARLIIYLTIKNVQPIYLLNEIDLTAFGLVLHVTNLNDLTENYIGEEKWKYSNIGLCILFVIVYAFFLSITYFAEIDTDGKYADRNSIKICSFVLSLVSLGYSYWLGGVISNDTSNVVPPVNTSNGYFFSKY</sequence>
<evidence type="ECO:0000256" key="1">
    <source>
        <dbReference type="SAM" id="Phobius"/>
    </source>
</evidence>
<organism evidence="2 3">
    <name type="scientific">Emticicia aquatilis</name>
    <dbReference type="NCBI Taxonomy" id="1537369"/>
    <lineage>
        <taxon>Bacteria</taxon>
        <taxon>Pseudomonadati</taxon>
        <taxon>Bacteroidota</taxon>
        <taxon>Cytophagia</taxon>
        <taxon>Cytophagales</taxon>
        <taxon>Leadbetterellaceae</taxon>
        <taxon>Emticicia</taxon>
    </lineage>
</organism>
<gene>
    <name evidence="2" type="ORF">GCM10011514_41170</name>
</gene>
<name>A0A916Z3J4_9BACT</name>
<dbReference type="RefSeq" id="WP_188768952.1">
    <property type="nucleotide sequence ID" value="NZ_BMKK01000010.1"/>
</dbReference>
<comment type="caution">
    <text evidence="2">The sequence shown here is derived from an EMBL/GenBank/DDBJ whole genome shotgun (WGS) entry which is preliminary data.</text>
</comment>
<accession>A0A916Z3J4</accession>
<reference evidence="2" key="1">
    <citation type="journal article" date="2014" name="Int. J. Syst. Evol. Microbiol.">
        <title>Complete genome sequence of Corynebacterium casei LMG S-19264T (=DSM 44701T), isolated from a smear-ripened cheese.</title>
        <authorList>
            <consortium name="US DOE Joint Genome Institute (JGI-PGF)"/>
            <person name="Walter F."/>
            <person name="Albersmeier A."/>
            <person name="Kalinowski J."/>
            <person name="Ruckert C."/>
        </authorList>
    </citation>
    <scope>NUCLEOTIDE SEQUENCE</scope>
    <source>
        <strain evidence="2">CGMCC 1.15958</strain>
    </source>
</reference>
<evidence type="ECO:0000313" key="3">
    <source>
        <dbReference type="Proteomes" id="UP000609064"/>
    </source>
</evidence>
<keyword evidence="1" id="KW-1133">Transmembrane helix</keyword>
<reference evidence="2" key="2">
    <citation type="submission" date="2020-09" db="EMBL/GenBank/DDBJ databases">
        <authorList>
            <person name="Sun Q."/>
            <person name="Zhou Y."/>
        </authorList>
    </citation>
    <scope>NUCLEOTIDE SEQUENCE</scope>
    <source>
        <strain evidence="2">CGMCC 1.15958</strain>
    </source>
</reference>
<dbReference type="Proteomes" id="UP000609064">
    <property type="component" value="Unassembled WGS sequence"/>
</dbReference>
<protein>
    <submittedName>
        <fullName evidence="2">Uncharacterized protein</fullName>
    </submittedName>
</protein>
<dbReference type="AlphaFoldDB" id="A0A916Z3J4"/>
<keyword evidence="1" id="KW-0472">Membrane</keyword>
<proteinExistence type="predicted"/>
<dbReference type="EMBL" id="BMKK01000010">
    <property type="protein sequence ID" value="GGD72845.1"/>
    <property type="molecule type" value="Genomic_DNA"/>
</dbReference>